<sequence length="431" mass="46982">MPDSTMPGSGLGASPIVDVRDLSVHFGLRGGTLARLFGRDAGVVKAVDGVNLALAPGEVVGLVGESGSGKSTLGRSLLGLAPATEGSIKFRGQDLASLSRRSLRDMRRHIQMVFQDPSAALNPAMTIEEAVGDALRVHGMRSAAERRVKVIDALERVGLSPVELFLEKYPRDLSGGQKQRVVIARAIITGPSVLVADEPISMLDMSVRAKILQLMLDLKKDLGLTYVYITHDLASAKYFCDRIAIMYLGRIVEIGPTEEIFANPRHPYTKALLRAIPDPDPGRQLPRDLPRGEVPDAAQPPLGCSFHPRCSEATDICGWESRDLRTIVEAHWTRRSPEEYEAERSLVGDLDHLERPEKSATLGKEGAESARAFLDRVRSEAPDDPMWRGVDMIEDEGSGVRVRFHEGVDPALRRSGGVEVACVLYPEESEA</sequence>
<dbReference type="AlphaFoldDB" id="A0A316TJF1"/>
<keyword evidence="2" id="KW-0813">Transport</keyword>
<keyword evidence="7" id="KW-1185">Reference proteome</keyword>
<dbReference type="InterPro" id="IPR050319">
    <property type="entry name" value="ABC_transp_ATP-bind"/>
</dbReference>
<dbReference type="InterPro" id="IPR027417">
    <property type="entry name" value="P-loop_NTPase"/>
</dbReference>
<dbReference type="SUPFAM" id="SSF52540">
    <property type="entry name" value="P-loop containing nucleoside triphosphate hydrolases"/>
    <property type="match status" value="1"/>
</dbReference>
<dbReference type="SMART" id="SM00382">
    <property type="entry name" value="AAA"/>
    <property type="match status" value="1"/>
</dbReference>
<dbReference type="EMBL" id="QGDD01000002">
    <property type="protein sequence ID" value="PWN03898.1"/>
    <property type="molecule type" value="Genomic_DNA"/>
</dbReference>
<dbReference type="GO" id="GO:0055085">
    <property type="term" value="P:transmembrane transport"/>
    <property type="evidence" value="ECO:0007669"/>
    <property type="project" value="UniProtKB-ARBA"/>
</dbReference>
<feature type="domain" description="ABC transporter" evidence="5">
    <location>
        <begin position="28"/>
        <end position="273"/>
    </location>
</feature>
<dbReference type="GO" id="GO:0015833">
    <property type="term" value="P:peptide transport"/>
    <property type="evidence" value="ECO:0007669"/>
    <property type="project" value="InterPro"/>
</dbReference>
<proteinExistence type="inferred from homology"/>
<dbReference type="Pfam" id="PF08352">
    <property type="entry name" value="oligo_HPY"/>
    <property type="match status" value="1"/>
</dbReference>
<dbReference type="InterPro" id="IPR003593">
    <property type="entry name" value="AAA+_ATPase"/>
</dbReference>
<comment type="caution">
    <text evidence="6">The sequence shown here is derived from an EMBL/GenBank/DDBJ whole genome shotgun (WGS) entry which is preliminary data.</text>
</comment>
<evidence type="ECO:0000313" key="7">
    <source>
        <dbReference type="Proteomes" id="UP000245507"/>
    </source>
</evidence>
<keyword evidence="4 6" id="KW-0067">ATP-binding</keyword>
<name>A0A316TJF1_9ACTN</name>
<evidence type="ECO:0000313" key="6">
    <source>
        <dbReference type="EMBL" id="PWN03898.1"/>
    </source>
</evidence>
<dbReference type="PANTHER" id="PTHR43776">
    <property type="entry name" value="TRANSPORT ATP-BINDING PROTEIN"/>
    <property type="match status" value="1"/>
</dbReference>
<organism evidence="6 7">
    <name type="scientific">Nocardioides silvaticus</name>
    <dbReference type="NCBI Taxonomy" id="2201891"/>
    <lineage>
        <taxon>Bacteria</taxon>
        <taxon>Bacillati</taxon>
        <taxon>Actinomycetota</taxon>
        <taxon>Actinomycetes</taxon>
        <taxon>Propionibacteriales</taxon>
        <taxon>Nocardioidaceae</taxon>
        <taxon>Nocardioides</taxon>
    </lineage>
</organism>
<dbReference type="Proteomes" id="UP000245507">
    <property type="component" value="Unassembled WGS sequence"/>
</dbReference>
<dbReference type="InterPro" id="IPR003439">
    <property type="entry name" value="ABC_transporter-like_ATP-bd"/>
</dbReference>
<dbReference type="CDD" id="cd03257">
    <property type="entry name" value="ABC_NikE_OppD_transporters"/>
    <property type="match status" value="1"/>
</dbReference>
<protein>
    <submittedName>
        <fullName evidence="6">ABC transporter ATP-binding protein</fullName>
    </submittedName>
</protein>
<evidence type="ECO:0000256" key="1">
    <source>
        <dbReference type="ARBA" id="ARBA00005417"/>
    </source>
</evidence>
<evidence type="ECO:0000256" key="3">
    <source>
        <dbReference type="ARBA" id="ARBA00022741"/>
    </source>
</evidence>
<accession>A0A316TJF1</accession>
<comment type="similarity">
    <text evidence="1">Belongs to the ABC transporter superfamily.</text>
</comment>
<dbReference type="Pfam" id="PF00005">
    <property type="entry name" value="ABC_tran"/>
    <property type="match status" value="1"/>
</dbReference>
<evidence type="ECO:0000256" key="4">
    <source>
        <dbReference type="ARBA" id="ARBA00022840"/>
    </source>
</evidence>
<keyword evidence="3" id="KW-0547">Nucleotide-binding</keyword>
<evidence type="ECO:0000256" key="2">
    <source>
        <dbReference type="ARBA" id="ARBA00022448"/>
    </source>
</evidence>
<dbReference type="InterPro" id="IPR013563">
    <property type="entry name" value="Oligopep_ABC_C"/>
</dbReference>
<evidence type="ECO:0000259" key="5">
    <source>
        <dbReference type="PROSITE" id="PS50893"/>
    </source>
</evidence>
<dbReference type="PROSITE" id="PS00211">
    <property type="entry name" value="ABC_TRANSPORTER_1"/>
    <property type="match status" value="1"/>
</dbReference>
<dbReference type="FunFam" id="3.40.50.300:FF:000016">
    <property type="entry name" value="Oligopeptide ABC transporter ATP-binding component"/>
    <property type="match status" value="1"/>
</dbReference>
<gene>
    <name evidence="6" type="ORF">DJ010_07525</name>
</gene>
<dbReference type="Gene3D" id="3.40.50.300">
    <property type="entry name" value="P-loop containing nucleotide triphosphate hydrolases"/>
    <property type="match status" value="1"/>
</dbReference>
<dbReference type="PROSITE" id="PS50893">
    <property type="entry name" value="ABC_TRANSPORTER_2"/>
    <property type="match status" value="1"/>
</dbReference>
<dbReference type="InterPro" id="IPR017871">
    <property type="entry name" value="ABC_transporter-like_CS"/>
</dbReference>
<dbReference type="GO" id="GO:0005524">
    <property type="term" value="F:ATP binding"/>
    <property type="evidence" value="ECO:0007669"/>
    <property type="project" value="UniProtKB-KW"/>
</dbReference>
<dbReference type="OrthoDB" id="9784450at2"/>
<dbReference type="NCBIfam" id="TIGR01727">
    <property type="entry name" value="oligo_HPY"/>
    <property type="match status" value="1"/>
</dbReference>
<dbReference type="PANTHER" id="PTHR43776:SF7">
    <property type="entry name" value="D,D-DIPEPTIDE TRANSPORT ATP-BINDING PROTEIN DDPF-RELATED"/>
    <property type="match status" value="1"/>
</dbReference>
<dbReference type="GO" id="GO:0016887">
    <property type="term" value="F:ATP hydrolysis activity"/>
    <property type="evidence" value="ECO:0007669"/>
    <property type="project" value="InterPro"/>
</dbReference>
<reference evidence="6 7" key="1">
    <citation type="submission" date="2018-05" db="EMBL/GenBank/DDBJ databases">
        <title>Nocardioides silvaticus genome.</title>
        <authorList>
            <person name="Li C."/>
            <person name="Wang G."/>
        </authorList>
    </citation>
    <scope>NUCLEOTIDE SEQUENCE [LARGE SCALE GENOMIC DNA]</scope>
    <source>
        <strain evidence="6 7">CCTCC AB 2018079</strain>
    </source>
</reference>